<name>R0IFP1_9BRAS</name>
<evidence type="ECO:0000259" key="1">
    <source>
        <dbReference type="SMART" id="SM01227"/>
    </source>
</evidence>
<evidence type="ECO:0000313" key="3">
    <source>
        <dbReference type="Proteomes" id="UP000029121"/>
    </source>
</evidence>
<dbReference type="InterPro" id="IPR012891">
    <property type="entry name" value="GCK_dom"/>
</dbReference>
<reference evidence="3" key="1">
    <citation type="journal article" date="2013" name="Nat. Genet.">
        <title>The Capsella rubella genome and the genomic consequences of rapid mating system evolution.</title>
        <authorList>
            <person name="Slotte T."/>
            <person name="Hazzouri K.M."/>
            <person name="Agren J.A."/>
            <person name="Koenig D."/>
            <person name="Maumus F."/>
            <person name="Guo Y.L."/>
            <person name="Steige K."/>
            <person name="Platts A.E."/>
            <person name="Escobar J.S."/>
            <person name="Newman L.K."/>
            <person name="Wang W."/>
            <person name="Mandakova T."/>
            <person name="Vello E."/>
            <person name="Smith L.M."/>
            <person name="Henz S.R."/>
            <person name="Steffen J."/>
            <person name="Takuno S."/>
            <person name="Brandvain Y."/>
            <person name="Coop G."/>
            <person name="Andolfatto P."/>
            <person name="Hu T.T."/>
            <person name="Blanchette M."/>
            <person name="Clark R.M."/>
            <person name="Quesneville H."/>
            <person name="Nordborg M."/>
            <person name="Gaut B.S."/>
            <person name="Lysak M.A."/>
            <person name="Jenkins J."/>
            <person name="Grimwood J."/>
            <person name="Chapman J."/>
            <person name="Prochnik S."/>
            <person name="Shu S."/>
            <person name="Rokhsar D."/>
            <person name="Schmutz J."/>
            <person name="Weigel D."/>
            <person name="Wright S.I."/>
        </authorList>
    </citation>
    <scope>NUCLEOTIDE SEQUENCE [LARGE SCALE GENOMIC DNA]</scope>
    <source>
        <strain evidence="3">cv. Monte Gargano</strain>
    </source>
</reference>
<dbReference type="SMART" id="SM01227">
    <property type="entry name" value="GCK"/>
    <property type="match status" value="2"/>
</dbReference>
<dbReference type="Pfam" id="PF07802">
    <property type="entry name" value="GCK"/>
    <property type="match status" value="2"/>
</dbReference>
<dbReference type="PANTHER" id="PTHR34357:SF2">
    <property type="entry name" value="F26F24.3-RELATED"/>
    <property type="match status" value="1"/>
</dbReference>
<feature type="domain" description="GCK" evidence="1">
    <location>
        <begin position="18"/>
        <end position="83"/>
    </location>
</feature>
<dbReference type="OrthoDB" id="1035906at2759"/>
<dbReference type="AlphaFoldDB" id="R0IFP1"/>
<accession>R0IFP1</accession>
<evidence type="ECO:0000313" key="2">
    <source>
        <dbReference type="EMBL" id="EOA37130.1"/>
    </source>
</evidence>
<sequence>MSSKLEDNSDISLDPKAVENRLHMFMKEGGCEEPYKAWIGSDGVDGRRETYPMLKKCMKARSDYFQPFFALRRNREALIVREMKVFLEAKAEDGEELFYKYMTEGSCKEAFMAWIFSKESETKIKRNRMPTSAMETMLNCMQADRSDYYHPFLNVLKTAKEKMIEEMMALGTGEQADANKEG</sequence>
<dbReference type="KEGG" id="crb:17898712"/>
<dbReference type="EMBL" id="KB870805">
    <property type="protein sequence ID" value="EOA37130.1"/>
    <property type="molecule type" value="Genomic_DNA"/>
</dbReference>
<dbReference type="PANTHER" id="PTHR34357">
    <property type="entry name" value="F7A19.14 PROTEIN-RELATED"/>
    <property type="match status" value="1"/>
</dbReference>
<keyword evidence="3" id="KW-1185">Reference proteome</keyword>
<organism evidence="2 3">
    <name type="scientific">Capsella rubella</name>
    <dbReference type="NCBI Taxonomy" id="81985"/>
    <lineage>
        <taxon>Eukaryota</taxon>
        <taxon>Viridiplantae</taxon>
        <taxon>Streptophyta</taxon>
        <taxon>Embryophyta</taxon>
        <taxon>Tracheophyta</taxon>
        <taxon>Spermatophyta</taxon>
        <taxon>Magnoliopsida</taxon>
        <taxon>eudicotyledons</taxon>
        <taxon>Gunneridae</taxon>
        <taxon>Pentapetalae</taxon>
        <taxon>rosids</taxon>
        <taxon>malvids</taxon>
        <taxon>Brassicales</taxon>
        <taxon>Brassicaceae</taxon>
        <taxon>Camelineae</taxon>
        <taxon>Capsella</taxon>
    </lineage>
</organism>
<dbReference type="Proteomes" id="UP000029121">
    <property type="component" value="Unassembled WGS sequence"/>
</dbReference>
<proteinExistence type="predicted"/>
<gene>
    <name evidence="2" type="ORF">CARUB_v10010405mg</name>
</gene>
<feature type="domain" description="GCK" evidence="1">
    <location>
        <begin position="94"/>
        <end position="167"/>
    </location>
</feature>
<protein>
    <recommendedName>
        <fullName evidence="1">GCK domain-containing protein</fullName>
    </recommendedName>
</protein>